<sequence>MPGITAEGIASRLPGDADNGLLYIREVVDGRERFINAWNREELEVLP</sequence>
<keyword evidence="2" id="KW-1185">Reference proteome</keyword>
<dbReference type="RefSeq" id="WP_286347195.1">
    <property type="nucleotide sequence ID" value="NZ_AP027733.1"/>
</dbReference>
<organism evidence="1 2">
    <name type="scientific">Frondihabitans sucicola</name>
    <dbReference type="NCBI Taxonomy" id="1268041"/>
    <lineage>
        <taxon>Bacteria</taxon>
        <taxon>Bacillati</taxon>
        <taxon>Actinomycetota</taxon>
        <taxon>Actinomycetes</taxon>
        <taxon>Micrococcales</taxon>
        <taxon>Microbacteriaceae</taxon>
        <taxon>Frondihabitans</taxon>
    </lineage>
</organism>
<name>A0ABM8GWR0_9MICO</name>
<evidence type="ECO:0000313" key="1">
    <source>
        <dbReference type="EMBL" id="BDZ52913.1"/>
    </source>
</evidence>
<keyword evidence="1" id="KW-0614">Plasmid</keyword>
<protein>
    <submittedName>
        <fullName evidence="1">Uncharacterized protein</fullName>
    </submittedName>
</protein>
<proteinExistence type="predicted"/>
<evidence type="ECO:0000313" key="2">
    <source>
        <dbReference type="Proteomes" id="UP001321486"/>
    </source>
</evidence>
<reference evidence="2" key="1">
    <citation type="journal article" date="2019" name="Int. J. Syst. Evol. Microbiol.">
        <title>The Global Catalogue of Microorganisms (GCM) 10K type strain sequencing project: providing services to taxonomists for standard genome sequencing and annotation.</title>
        <authorList>
            <consortium name="The Broad Institute Genomics Platform"/>
            <consortium name="The Broad Institute Genome Sequencing Center for Infectious Disease"/>
            <person name="Wu L."/>
            <person name="Ma J."/>
        </authorList>
    </citation>
    <scope>NUCLEOTIDE SEQUENCE [LARGE SCALE GENOMIC DNA]</scope>
    <source>
        <strain evidence="2">NBRC 108728</strain>
    </source>
</reference>
<geneLocation type="plasmid" evidence="1 2">
    <name>pNBRC108728a</name>
</geneLocation>
<dbReference type="EMBL" id="AP027733">
    <property type="protein sequence ID" value="BDZ52913.1"/>
    <property type="molecule type" value="Genomic_DNA"/>
</dbReference>
<dbReference type="Proteomes" id="UP001321486">
    <property type="component" value="Plasmid pNBRC108728a"/>
</dbReference>
<gene>
    <name evidence="1" type="ORF">GCM10025867_51540</name>
</gene>
<accession>A0ABM8GWR0</accession>